<feature type="transmembrane region" description="Helical" evidence="1">
    <location>
        <begin position="163"/>
        <end position="186"/>
    </location>
</feature>
<feature type="transmembrane region" description="Helical" evidence="1">
    <location>
        <begin position="300"/>
        <end position="333"/>
    </location>
</feature>
<keyword evidence="1" id="KW-1133">Transmembrane helix</keyword>
<dbReference type="InterPro" id="IPR018580">
    <property type="entry name" value="Uncharacterised_YfhO"/>
</dbReference>
<keyword evidence="1" id="KW-0812">Transmembrane</keyword>
<evidence type="ECO:0000313" key="3">
    <source>
        <dbReference type="Proteomes" id="UP000236197"/>
    </source>
</evidence>
<dbReference type="OrthoDB" id="9815466at2"/>
<dbReference type="Pfam" id="PF09586">
    <property type="entry name" value="YfhO"/>
    <property type="match status" value="1"/>
</dbReference>
<feature type="transmembrane region" description="Helical" evidence="1">
    <location>
        <begin position="906"/>
        <end position="928"/>
    </location>
</feature>
<dbReference type="PANTHER" id="PTHR38454">
    <property type="entry name" value="INTEGRAL MEMBRANE PROTEIN-RELATED"/>
    <property type="match status" value="1"/>
</dbReference>
<feature type="transmembrane region" description="Helical" evidence="1">
    <location>
        <begin position="28"/>
        <end position="48"/>
    </location>
</feature>
<proteinExistence type="predicted"/>
<feature type="transmembrane region" description="Helical" evidence="1">
    <location>
        <begin position="129"/>
        <end position="151"/>
    </location>
</feature>
<protein>
    <recommendedName>
        <fullName evidence="4">YfhO family protein</fullName>
    </recommendedName>
</protein>
<name>A0A2K2UED0_9ACTN</name>
<accession>A0A2K2UED0</accession>
<dbReference type="PANTHER" id="PTHR38454:SF1">
    <property type="entry name" value="INTEGRAL MEMBRANE PROTEIN"/>
    <property type="match status" value="1"/>
</dbReference>
<sequence>MAFQEKLLNAYNKVRTRGGDDPARKKRVYWACYTLSFIVVAFIVLFVYPSNGRSIVWSVDGLEQYYPYFVYEGQWLREIFSNLLSGQGWQVPLWSYTLGYGSDILATLDVIFDPLNLLSGLCPEQYSEYLFQFLVVFRLYLAGAAFSLFAFRFGTGRFPTLLAALLYALCGTALAVTFWPAGAWPMVLFPLLLLGVEKILAGERPFVFILSAAALFIISYYFSYMACLFLVPYCAARVIVVKGRMGIGCFALWALRFMAFLCVGILIAGISLGPALVGLFGNERFVEGGVTVPALYSPDFYFSTIAGFMSTTGVGSDCYIGFGGLAFLACVLLFTQRKQHRLLKWCFVALVVVLFLPVCGSVLNGFNYATNRWVWAFALLVCFIVAKMLPNLLAVGSREAKALVVASLVFGIFTILVPQARTEQTVAACVVLTATLMVVIQKGLSEQTRQMGIVACLVAGLACNAFYLVSPEEGGIGKSSTPLGTMYQRLTSQSPNILVANLDDQGTWRYDADPSTLARLRNDSAVLGLSGIDFYNSFYNSYIDAYHTELGVSETNINFSYRDTGARAILDTLAGVKYFLVPAGVQPPYSYGNDEPVATGKIVDKNYEVYEAEHALPLAFVYDAQVPRSVYDGLSPAQRQESLLQGVVLEDSTLPEAQLNLESRELETSYTPGSGVTVEDGAIRVTSPGATLQLTFEGLADSETYLYADGLSYEPVSPLDSVSAETFAAMTWHQKAKLYKQNLEWTAPTDYFIKLASDKGTATRQIINSVETWHMYGGKDEWLVNMGYSDEAQSSITLTFNQAGIYRFDTLGAVCQPMASLDDHVSELETTPVENLRFGTNEITCSVDAAKEEALFLSVPFSSGWSATVDGQPAELKRANTGFMALELQPGQHEVKLTFMTPGLEAGALATGAGVIALGAVVIGYQVLRRTRQHPDAKASI</sequence>
<evidence type="ECO:0008006" key="4">
    <source>
        <dbReference type="Google" id="ProtNLM"/>
    </source>
</evidence>
<feature type="transmembrane region" description="Helical" evidence="1">
    <location>
        <begin position="206"/>
        <end position="236"/>
    </location>
</feature>
<dbReference type="AlphaFoldDB" id="A0A2K2UED0"/>
<feature type="transmembrane region" description="Helical" evidence="1">
    <location>
        <begin position="402"/>
        <end position="419"/>
    </location>
</feature>
<keyword evidence="1" id="KW-0472">Membrane</keyword>
<feature type="transmembrane region" description="Helical" evidence="1">
    <location>
        <begin position="372"/>
        <end position="390"/>
    </location>
</feature>
<gene>
    <name evidence="2" type="ORF">C2L71_01505</name>
</gene>
<dbReference type="EMBL" id="PPEK01000001">
    <property type="protein sequence ID" value="PNV68686.1"/>
    <property type="molecule type" value="Genomic_DNA"/>
</dbReference>
<evidence type="ECO:0000256" key="1">
    <source>
        <dbReference type="SAM" id="Phobius"/>
    </source>
</evidence>
<organism evidence="2 3">
    <name type="scientific">Enteroscipio rubneri</name>
    <dbReference type="NCBI Taxonomy" id="2070686"/>
    <lineage>
        <taxon>Bacteria</taxon>
        <taxon>Bacillati</taxon>
        <taxon>Actinomycetota</taxon>
        <taxon>Coriobacteriia</taxon>
        <taxon>Eggerthellales</taxon>
        <taxon>Eggerthellaceae</taxon>
        <taxon>Enteroscipio</taxon>
    </lineage>
</organism>
<reference evidence="3" key="1">
    <citation type="submission" date="2018-01" db="EMBL/GenBank/DDBJ databases">
        <title>Rubneribacter badeniensis gen. nov., sp. nov., and Colonibacter rubneri, gen. nov., sp. nov., WGS of new members of the Eggerthellaceae.</title>
        <authorList>
            <person name="Danylec N."/>
            <person name="Stoll D.A."/>
            <person name="Doetsch A."/>
            <person name="Kulling S.E."/>
            <person name="Huch M."/>
        </authorList>
    </citation>
    <scope>NUCLEOTIDE SEQUENCE [LARGE SCALE GENOMIC DNA]</scope>
    <source>
        <strain evidence="3">ResAG-96</strain>
    </source>
</reference>
<feature type="transmembrane region" description="Helical" evidence="1">
    <location>
        <begin position="451"/>
        <end position="469"/>
    </location>
</feature>
<keyword evidence="3" id="KW-1185">Reference proteome</keyword>
<dbReference type="RefSeq" id="WP_103264013.1">
    <property type="nucleotide sequence ID" value="NZ_CABMLE010000001.1"/>
</dbReference>
<feature type="transmembrane region" description="Helical" evidence="1">
    <location>
        <begin position="257"/>
        <end position="280"/>
    </location>
</feature>
<comment type="caution">
    <text evidence="2">The sequence shown here is derived from an EMBL/GenBank/DDBJ whole genome shotgun (WGS) entry which is preliminary data.</text>
</comment>
<feature type="transmembrane region" description="Helical" evidence="1">
    <location>
        <begin position="425"/>
        <end position="444"/>
    </location>
</feature>
<dbReference type="Proteomes" id="UP000236197">
    <property type="component" value="Unassembled WGS sequence"/>
</dbReference>
<evidence type="ECO:0000313" key="2">
    <source>
        <dbReference type="EMBL" id="PNV68686.1"/>
    </source>
</evidence>
<feature type="transmembrane region" description="Helical" evidence="1">
    <location>
        <begin position="345"/>
        <end position="366"/>
    </location>
</feature>